<protein>
    <submittedName>
        <fullName evidence="3">Tripartite tricarboxylate transporter substrate binding protein BugD</fullName>
    </submittedName>
</protein>
<dbReference type="EMBL" id="CP031417">
    <property type="protein sequence ID" value="AXK80181.1"/>
    <property type="molecule type" value="Genomic_DNA"/>
</dbReference>
<dbReference type="InterPro" id="IPR005064">
    <property type="entry name" value="BUG"/>
</dbReference>
<dbReference type="SUPFAM" id="SSF53850">
    <property type="entry name" value="Periplasmic binding protein-like II"/>
    <property type="match status" value="1"/>
</dbReference>
<evidence type="ECO:0000256" key="1">
    <source>
        <dbReference type="ARBA" id="ARBA00006987"/>
    </source>
</evidence>
<gene>
    <name evidence="3" type="ORF">DW352_06400</name>
</gene>
<dbReference type="PANTHER" id="PTHR42928">
    <property type="entry name" value="TRICARBOXYLATE-BINDING PROTEIN"/>
    <property type="match status" value="1"/>
</dbReference>
<evidence type="ECO:0000313" key="4">
    <source>
        <dbReference type="Proteomes" id="UP000254889"/>
    </source>
</evidence>
<comment type="similarity">
    <text evidence="1">Belongs to the UPF0065 (bug) family.</text>
</comment>
<accession>A0A345ZTD4</accession>
<dbReference type="OrthoDB" id="8443386at2"/>
<proteinExistence type="inferred from homology"/>
<feature type="chain" id="PRO_5017071251" evidence="2">
    <location>
        <begin position="24"/>
        <end position="325"/>
    </location>
</feature>
<dbReference type="Gene3D" id="3.40.190.150">
    <property type="entry name" value="Bordetella uptake gene, domain 1"/>
    <property type="match status" value="1"/>
</dbReference>
<evidence type="ECO:0000256" key="2">
    <source>
        <dbReference type="SAM" id="SignalP"/>
    </source>
</evidence>
<keyword evidence="2" id="KW-0732">Signal</keyword>
<keyword evidence="4" id="KW-1185">Reference proteome</keyword>
<dbReference type="PIRSF" id="PIRSF017082">
    <property type="entry name" value="YflP"/>
    <property type="match status" value="1"/>
</dbReference>
<dbReference type="InterPro" id="IPR042100">
    <property type="entry name" value="Bug_dom1"/>
</dbReference>
<dbReference type="Pfam" id="PF03401">
    <property type="entry name" value="TctC"/>
    <property type="match status" value="1"/>
</dbReference>
<dbReference type="AlphaFoldDB" id="A0A345ZTD4"/>
<evidence type="ECO:0000313" key="3">
    <source>
        <dbReference type="EMBL" id="AXK80181.1"/>
    </source>
</evidence>
<feature type="signal peptide" evidence="2">
    <location>
        <begin position="1"/>
        <end position="23"/>
    </location>
</feature>
<dbReference type="PANTHER" id="PTHR42928:SF5">
    <property type="entry name" value="BLR1237 PROTEIN"/>
    <property type="match status" value="1"/>
</dbReference>
<dbReference type="Proteomes" id="UP000254889">
    <property type="component" value="Chromosome"/>
</dbReference>
<organism evidence="3 4">
    <name type="scientific">Pseudolabrys taiwanensis</name>
    <dbReference type="NCBI Taxonomy" id="331696"/>
    <lineage>
        <taxon>Bacteria</taxon>
        <taxon>Pseudomonadati</taxon>
        <taxon>Pseudomonadota</taxon>
        <taxon>Alphaproteobacteria</taxon>
        <taxon>Hyphomicrobiales</taxon>
        <taxon>Xanthobacteraceae</taxon>
        <taxon>Pseudolabrys</taxon>
    </lineage>
</organism>
<sequence>MTKRLQLIAAAVGLAALAAPAFADSYPSRPITLVVPFPAGGPVDTTSRIVADKMKDALGQTVIVENVGGAAGGLAAARVARAAPDGYTIMTGIWGTHVANSAIYKLPYDVKDDFTPIALVSVNPLLIVSSKKTPATNLKELIAWLKANPGKATQGTSGVGSVGHVGGVFFEKMTGVKYNYVPYRGLAPAMQDLAAGNIDLMFDTPATSLPHVKAGTIRAYAVTAKKRLESAPDIPTVDEAGLPGLYISTWTAFFGPKGMDKEVVAKLEAAAKKALADPDVKKRLANVGQDVYPPEEQSAAYLAKFQDEELKKWTPIIKDANIKVE</sequence>
<dbReference type="KEGG" id="ptaw:DW352_06400"/>
<dbReference type="Gene3D" id="3.40.190.10">
    <property type="entry name" value="Periplasmic binding protein-like II"/>
    <property type="match status" value="1"/>
</dbReference>
<reference evidence="3 4" key="1">
    <citation type="submission" date="2018-07" db="EMBL/GenBank/DDBJ databases">
        <authorList>
            <person name="Quirk P.G."/>
            <person name="Krulwich T.A."/>
        </authorList>
    </citation>
    <scope>NUCLEOTIDE SEQUENCE [LARGE SCALE GENOMIC DNA]</scope>
    <source>
        <strain evidence="3 4">CC-BB4</strain>
    </source>
</reference>
<dbReference type="RefSeq" id="WP_115689592.1">
    <property type="nucleotide sequence ID" value="NZ_CP031417.1"/>
</dbReference>
<name>A0A345ZTD4_9HYPH</name>